<dbReference type="InterPro" id="IPR000182">
    <property type="entry name" value="GNAT_dom"/>
</dbReference>
<dbReference type="InterPro" id="IPR016181">
    <property type="entry name" value="Acyl_CoA_acyltransferase"/>
</dbReference>
<name>A0AAD7XHV3_9STRA</name>
<keyword evidence="1" id="KW-0732">Signal</keyword>
<feature type="domain" description="N-acetyltransferase" evidence="2">
    <location>
        <begin position="250"/>
        <end position="386"/>
    </location>
</feature>
<proteinExistence type="predicted"/>
<dbReference type="Proteomes" id="UP001230188">
    <property type="component" value="Unassembled WGS sequence"/>
</dbReference>
<comment type="caution">
    <text evidence="3">The sequence shown here is derived from an EMBL/GenBank/DDBJ whole genome shotgun (WGS) entry which is preliminary data.</text>
</comment>
<reference evidence="3" key="1">
    <citation type="submission" date="2023-01" db="EMBL/GenBank/DDBJ databases">
        <title>Metagenome sequencing of chrysophaentin producing Chrysophaeum taylorii.</title>
        <authorList>
            <person name="Davison J."/>
            <person name="Bewley C."/>
        </authorList>
    </citation>
    <scope>NUCLEOTIDE SEQUENCE</scope>
    <source>
        <strain evidence="3">NIES-1699</strain>
    </source>
</reference>
<dbReference type="Gene3D" id="3.40.630.30">
    <property type="match status" value="1"/>
</dbReference>
<feature type="signal peptide" evidence="1">
    <location>
        <begin position="1"/>
        <end position="16"/>
    </location>
</feature>
<dbReference type="GO" id="GO:0016747">
    <property type="term" value="F:acyltransferase activity, transferring groups other than amino-acyl groups"/>
    <property type="evidence" value="ECO:0007669"/>
    <property type="project" value="InterPro"/>
</dbReference>
<keyword evidence="4" id="KW-1185">Reference proteome</keyword>
<evidence type="ECO:0000313" key="4">
    <source>
        <dbReference type="Proteomes" id="UP001230188"/>
    </source>
</evidence>
<evidence type="ECO:0000313" key="3">
    <source>
        <dbReference type="EMBL" id="KAJ8602082.1"/>
    </source>
</evidence>
<evidence type="ECO:0000259" key="2">
    <source>
        <dbReference type="PROSITE" id="PS51186"/>
    </source>
</evidence>
<dbReference type="EMBL" id="JAQMWT010000390">
    <property type="protein sequence ID" value="KAJ8602082.1"/>
    <property type="molecule type" value="Genomic_DNA"/>
</dbReference>
<feature type="chain" id="PRO_5042051910" description="N-acetyltransferase domain-containing protein" evidence="1">
    <location>
        <begin position="17"/>
        <end position="386"/>
    </location>
</feature>
<organism evidence="3 4">
    <name type="scientific">Chrysophaeum taylorii</name>
    <dbReference type="NCBI Taxonomy" id="2483200"/>
    <lineage>
        <taxon>Eukaryota</taxon>
        <taxon>Sar</taxon>
        <taxon>Stramenopiles</taxon>
        <taxon>Ochrophyta</taxon>
        <taxon>Pelagophyceae</taxon>
        <taxon>Pelagomonadales</taxon>
        <taxon>Pelagomonadaceae</taxon>
        <taxon>Chrysophaeum</taxon>
    </lineage>
</organism>
<dbReference type="Gene3D" id="3.10.450.50">
    <property type="match status" value="1"/>
</dbReference>
<gene>
    <name evidence="3" type="ORF">CTAYLR_001629</name>
</gene>
<dbReference type="SUPFAM" id="SSF55729">
    <property type="entry name" value="Acyl-CoA N-acyltransferases (Nat)"/>
    <property type="match status" value="1"/>
</dbReference>
<sequence length="386" mass="41804">MGAAKMLIVLCAPVVAFVPSSPAVSSVRPRASVASADEAKVAVQPKPVLKAAPKVVPKPVVPAVTAPSPTDAPITYNEVRAALKAWTNGIIEIGKVYQEGGDYKAKAMEVIESNYAFSHDTAPGNQLLFKPTKAAEHPFRSQFDEFVSYFVGDGKYCEDAGFAITPWSKIRYDMYGVYIVGPTATVSGNYWFTNANDGSETKVEYSFQFVRVANPAGKLKIILHHSSIPFSPHAVAPTPARQPTPPHNVVGLRSSREAEAKQIIRDFIETCWFWQRAELRRRLRSRDDVVACVALVDDEVAGVAAATIDGAVAYIQCVVVTERWRHPAAGLGGCLASHLAGLAAKRGVGRLKYDRWLGFGRLSFTSPGWRPAGGVLLGGQEWALRP</sequence>
<dbReference type="AlphaFoldDB" id="A0AAD7XHV3"/>
<protein>
    <recommendedName>
        <fullName evidence="2">N-acetyltransferase domain-containing protein</fullName>
    </recommendedName>
</protein>
<evidence type="ECO:0000256" key="1">
    <source>
        <dbReference type="SAM" id="SignalP"/>
    </source>
</evidence>
<accession>A0AAD7XHV3</accession>
<dbReference type="PROSITE" id="PS51186">
    <property type="entry name" value="GNAT"/>
    <property type="match status" value="1"/>
</dbReference>